<dbReference type="AlphaFoldDB" id="A0AAD7GBC4"/>
<protein>
    <submittedName>
        <fullName evidence="1">Uncharacterized protein</fullName>
    </submittedName>
</protein>
<keyword evidence="2" id="KW-1185">Reference proteome</keyword>
<reference evidence="1" key="1">
    <citation type="submission" date="2023-03" db="EMBL/GenBank/DDBJ databases">
        <title>Massive genome expansion in bonnet fungi (Mycena s.s.) driven by repeated elements and novel gene families across ecological guilds.</title>
        <authorList>
            <consortium name="Lawrence Berkeley National Laboratory"/>
            <person name="Harder C.B."/>
            <person name="Miyauchi S."/>
            <person name="Viragh M."/>
            <person name="Kuo A."/>
            <person name="Thoen E."/>
            <person name="Andreopoulos B."/>
            <person name="Lu D."/>
            <person name="Skrede I."/>
            <person name="Drula E."/>
            <person name="Henrissat B."/>
            <person name="Morin E."/>
            <person name="Kohler A."/>
            <person name="Barry K."/>
            <person name="LaButti K."/>
            <person name="Morin E."/>
            <person name="Salamov A."/>
            <person name="Lipzen A."/>
            <person name="Mereny Z."/>
            <person name="Hegedus B."/>
            <person name="Baldrian P."/>
            <person name="Stursova M."/>
            <person name="Weitz H."/>
            <person name="Taylor A."/>
            <person name="Grigoriev I.V."/>
            <person name="Nagy L.G."/>
            <person name="Martin F."/>
            <person name="Kauserud H."/>
        </authorList>
    </citation>
    <scope>NUCLEOTIDE SEQUENCE</scope>
    <source>
        <strain evidence="1">CBHHK067</strain>
    </source>
</reference>
<dbReference type="EMBL" id="JARKIE010000096">
    <property type="protein sequence ID" value="KAJ7686352.1"/>
    <property type="molecule type" value="Genomic_DNA"/>
</dbReference>
<evidence type="ECO:0000313" key="2">
    <source>
        <dbReference type="Proteomes" id="UP001221757"/>
    </source>
</evidence>
<proteinExistence type="predicted"/>
<sequence>MFPHKFSPPHRHRPCGEDLLRKQQGPCTRVSALETGRDGEMTLRRRRELCNAFPWSASRLEGLRRMTTFGVMVVVDARSNRDLQSSPFRAHFELISFLISPTNVTGKARNKRNFIPPSQSELNLISLDPCSSSGGMPSPPPAHRPQRISVIHLRGKTPPMRRARWALSATLGIGPK</sequence>
<name>A0AAD7GBC4_MYCRO</name>
<dbReference type="Proteomes" id="UP001221757">
    <property type="component" value="Unassembled WGS sequence"/>
</dbReference>
<accession>A0AAD7GBC4</accession>
<organism evidence="1 2">
    <name type="scientific">Mycena rosella</name>
    <name type="common">Pink bonnet</name>
    <name type="synonym">Agaricus rosellus</name>
    <dbReference type="NCBI Taxonomy" id="1033263"/>
    <lineage>
        <taxon>Eukaryota</taxon>
        <taxon>Fungi</taxon>
        <taxon>Dikarya</taxon>
        <taxon>Basidiomycota</taxon>
        <taxon>Agaricomycotina</taxon>
        <taxon>Agaricomycetes</taxon>
        <taxon>Agaricomycetidae</taxon>
        <taxon>Agaricales</taxon>
        <taxon>Marasmiineae</taxon>
        <taxon>Mycenaceae</taxon>
        <taxon>Mycena</taxon>
    </lineage>
</organism>
<evidence type="ECO:0000313" key="1">
    <source>
        <dbReference type="EMBL" id="KAJ7686352.1"/>
    </source>
</evidence>
<gene>
    <name evidence="1" type="ORF">B0H17DRAFT_1136907</name>
</gene>
<comment type="caution">
    <text evidence="1">The sequence shown here is derived from an EMBL/GenBank/DDBJ whole genome shotgun (WGS) entry which is preliminary data.</text>
</comment>